<sequence length="67" mass="7983">MSKIICATCGKEIKENEKIAKFYNVNNPEYTHVMSDDNSYDCDYVYMMEKLTPEYYSDKNEIDFDED</sequence>
<evidence type="ECO:0000313" key="2">
    <source>
        <dbReference type="Proteomes" id="UP000277570"/>
    </source>
</evidence>
<organism evidence="1 2">
    <name type="scientific">Clostridium carnis</name>
    <dbReference type="NCBI Taxonomy" id="1530"/>
    <lineage>
        <taxon>Bacteria</taxon>
        <taxon>Bacillati</taxon>
        <taxon>Bacillota</taxon>
        <taxon>Clostridia</taxon>
        <taxon>Eubacteriales</taxon>
        <taxon>Clostridiaceae</taxon>
        <taxon>Clostridium</taxon>
    </lineage>
</organism>
<dbReference type="RefSeq" id="WP_125148633.1">
    <property type="nucleotide sequence ID" value="NZ_UYIN01000008.1"/>
</dbReference>
<gene>
    <name evidence="1" type="ORF">NCTC10913_02120</name>
</gene>
<name>A0ABY6STB5_9CLOT</name>
<evidence type="ECO:0008006" key="3">
    <source>
        <dbReference type="Google" id="ProtNLM"/>
    </source>
</evidence>
<protein>
    <recommendedName>
        <fullName evidence="3">Phage protein</fullName>
    </recommendedName>
</protein>
<dbReference type="Proteomes" id="UP000277570">
    <property type="component" value="Unassembled WGS sequence"/>
</dbReference>
<proteinExistence type="predicted"/>
<dbReference type="EMBL" id="UYIN01000008">
    <property type="protein sequence ID" value="VDG71774.1"/>
    <property type="molecule type" value="Genomic_DNA"/>
</dbReference>
<keyword evidence="2" id="KW-1185">Reference proteome</keyword>
<reference evidence="1 2" key="1">
    <citation type="submission" date="2018-11" db="EMBL/GenBank/DDBJ databases">
        <authorList>
            <consortium name="Pathogen Informatics"/>
        </authorList>
    </citation>
    <scope>NUCLEOTIDE SEQUENCE [LARGE SCALE GENOMIC DNA]</scope>
    <source>
        <strain evidence="1 2">NCTC10913</strain>
    </source>
</reference>
<accession>A0ABY6STB5</accession>
<comment type="caution">
    <text evidence="1">The sequence shown here is derived from an EMBL/GenBank/DDBJ whole genome shotgun (WGS) entry which is preliminary data.</text>
</comment>
<evidence type="ECO:0000313" key="1">
    <source>
        <dbReference type="EMBL" id="VDG71774.1"/>
    </source>
</evidence>